<dbReference type="RefSeq" id="WP_150895445.1">
    <property type="nucleotide sequence ID" value="NZ_VYUY01000022.1"/>
</dbReference>
<gene>
    <name evidence="2" type="ORF">F6B40_14945</name>
</gene>
<evidence type="ECO:0000256" key="1">
    <source>
        <dbReference type="SAM" id="Phobius"/>
    </source>
</evidence>
<dbReference type="AlphaFoldDB" id="A0A5N0T547"/>
<evidence type="ECO:0000313" key="2">
    <source>
        <dbReference type="EMBL" id="KAA9129982.1"/>
    </source>
</evidence>
<name>A0A5N0T547_9MICO</name>
<dbReference type="Pfam" id="PF10951">
    <property type="entry name" value="DUF2776"/>
    <property type="match status" value="1"/>
</dbReference>
<organism evidence="2 3">
    <name type="scientific">Microbacterium caowuchunii</name>
    <dbReference type="NCBI Taxonomy" id="2614638"/>
    <lineage>
        <taxon>Bacteria</taxon>
        <taxon>Bacillati</taxon>
        <taxon>Actinomycetota</taxon>
        <taxon>Actinomycetes</taxon>
        <taxon>Micrococcales</taxon>
        <taxon>Microbacteriaceae</taxon>
        <taxon>Microbacterium</taxon>
    </lineage>
</organism>
<sequence>MNFGISILFRLIPLAMGGVCLAFGLYVLSGGTDAAHVVAGHVLISLTAICIALFTTAAMIIRQLTGTFAPVWKAILPIVGYGVALATAGWGLWLIARSGAADDFVAGHVVFGVGLIAACVSTVATASTAFTMIPKNAAGRHEDGPPDGTYGVGFGRFLIAIPVAATVVLVTWAVILLAGASQQPHYIAGHVMLGLAAICSSLVSLVATVVRQVRNEFDEPERWRWSIWVLVMGSGTLLWGLFVLFGSDRPERVAPGCILLGLGMICFSIISKVTLLAAVWRREFSLSDRVPLIPVLTCLTCLFFAAFLSEAAMADPSFFIPSRVLTGLGGVCFTLFSIVSILEAGTSGKS</sequence>
<reference evidence="3" key="1">
    <citation type="submission" date="2019-09" db="EMBL/GenBank/DDBJ databases">
        <title>Mumia zhuanghuii sp. nov. isolated from the intestinal contents of plateau pika (Ochotona curzoniae) in the Qinghai-Tibet plateau of China.</title>
        <authorList>
            <person name="Tian Z."/>
        </authorList>
    </citation>
    <scope>NUCLEOTIDE SEQUENCE [LARGE SCALE GENOMIC DNA]</scope>
    <source>
        <strain evidence="3">L-033</strain>
    </source>
</reference>
<dbReference type="Proteomes" id="UP000326838">
    <property type="component" value="Unassembled WGS sequence"/>
</dbReference>
<feature type="transmembrane region" description="Helical" evidence="1">
    <location>
        <begin position="34"/>
        <end position="62"/>
    </location>
</feature>
<dbReference type="InterPro" id="IPR021240">
    <property type="entry name" value="DUF2776"/>
</dbReference>
<feature type="transmembrane region" description="Helical" evidence="1">
    <location>
        <begin position="74"/>
        <end position="96"/>
    </location>
</feature>
<comment type="caution">
    <text evidence="2">The sequence shown here is derived from an EMBL/GenBank/DDBJ whole genome shotgun (WGS) entry which is preliminary data.</text>
</comment>
<feature type="transmembrane region" description="Helical" evidence="1">
    <location>
        <begin position="108"/>
        <end position="133"/>
    </location>
</feature>
<keyword evidence="1" id="KW-0472">Membrane</keyword>
<protein>
    <submittedName>
        <fullName evidence="2">DUF2776 domain-containing protein</fullName>
    </submittedName>
</protein>
<keyword evidence="3" id="KW-1185">Reference proteome</keyword>
<keyword evidence="1" id="KW-0812">Transmembrane</keyword>
<feature type="transmembrane region" description="Helical" evidence="1">
    <location>
        <begin position="7"/>
        <end position="28"/>
    </location>
</feature>
<feature type="transmembrane region" description="Helical" evidence="1">
    <location>
        <begin position="186"/>
        <end position="213"/>
    </location>
</feature>
<evidence type="ECO:0000313" key="3">
    <source>
        <dbReference type="Proteomes" id="UP000326838"/>
    </source>
</evidence>
<keyword evidence="1" id="KW-1133">Transmembrane helix</keyword>
<proteinExistence type="predicted"/>
<feature type="transmembrane region" description="Helical" evidence="1">
    <location>
        <begin position="324"/>
        <end position="342"/>
    </location>
</feature>
<feature type="transmembrane region" description="Helical" evidence="1">
    <location>
        <begin position="225"/>
        <end position="246"/>
    </location>
</feature>
<feature type="transmembrane region" description="Helical" evidence="1">
    <location>
        <begin position="292"/>
        <end position="312"/>
    </location>
</feature>
<dbReference type="EMBL" id="VYUY01000022">
    <property type="protein sequence ID" value="KAA9129982.1"/>
    <property type="molecule type" value="Genomic_DNA"/>
</dbReference>
<feature type="transmembrane region" description="Helical" evidence="1">
    <location>
        <begin position="258"/>
        <end position="280"/>
    </location>
</feature>
<accession>A0A5N0T547</accession>
<feature type="transmembrane region" description="Helical" evidence="1">
    <location>
        <begin position="154"/>
        <end position="180"/>
    </location>
</feature>